<dbReference type="InterPro" id="IPR050388">
    <property type="entry name" value="ABC_Ni/Peptide_Import"/>
</dbReference>
<comment type="subcellular location">
    <subcellularLocation>
        <location evidence="1">Cell membrane</location>
        <topology evidence="1">Peripheral membrane protein</topology>
    </subcellularLocation>
</comment>
<keyword evidence="7" id="KW-0472">Membrane</keyword>
<dbReference type="AlphaFoldDB" id="A0A162T4K5"/>
<dbReference type="GO" id="GO:0005886">
    <property type="term" value="C:plasma membrane"/>
    <property type="evidence" value="ECO:0007669"/>
    <property type="project" value="UniProtKB-SubCell"/>
</dbReference>
<evidence type="ECO:0000256" key="4">
    <source>
        <dbReference type="ARBA" id="ARBA00022475"/>
    </source>
</evidence>
<keyword evidence="5" id="KW-0547">Nucleotide-binding</keyword>
<evidence type="ECO:0000256" key="5">
    <source>
        <dbReference type="ARBA" id="ARBA00022741"/>
    </source>
</evidence>
<keyword evidence="10" id="KW-1185">Reference proteome</keyword>
<evidence type="ECO:0000313" key="9">
    <source>
        <dbReference type="EMBL" id="KZL92239.1"/>
    </source>
</evidence>
<dbReference type="PANTHER" id="PTHR43297:SF2">
    <property type="entry name" value="DIPEPTIDE TRANSPORT ATP-BINDING PROTEIN DPPD"/>
    <property type="match status" value="1"/>
</dbReference>
<dbReference type="Pfam" id="PF00005">
    <property type="entry name" value="ABC_tran"/>
    <property type="match status" value="1"/>
</dbReference>
<dbReference type="SMART" id="SM00382">
    <property type="entry name" value="AAA"/>
    <property type="match status" value="1"/>
</dbReference>
<proteinExistence type="inferred from homology"/>
<dbReference type="FunFam" id="3.40.50.300:FF:000016">
    <property type="entry name" value="Oligopeptide ABC transporter ATP-binding component"/>
    <property type="match status" value="1"/>
</dbReference>
<reference evidence="9 10" key="1">
    <citation type="submission" date="2016-04" db="EMBL/GenBank/DDBJ databases">
        <title>Genome sequence of Clostridium magnum DSM 2767.</title>
        <authorList>
            <person name="Poehlein A."/>
            <person name="Uhlig R."/>
            <person name="Fischer R."/>
            <person name="Bahl H."/>
            <person name="Daniel R."/>
        </authorList>
    </citation>
    <scope>NUCLEOTIDE SEQUENCE [LARGE SCALE GENOMIC DNA]</scope>
    <source>
        <strain evidence="9 10">DSM 2767</strain>
    </source>
</reference>
<dbReference type="STRING" id="1121326.CLMAG_20480"/>
<keyword evidence="4" id="KW-1003">Cell membrane</keyword>
<name>A0A162T4K5_9CLOT</name>
<protein>
    <submittedName>
        <fullName evidence="9">Oligopeptide transport ATP-binding protein OppD</fullName>
    </submittedName>
</protein>
<dbReference type="NCBIfam" id="TIGR01727">
    <property type="entry name" value="oligo_HPY"/>
    <property type="match status" value="1"/>
</dbReference>
<dbReference type="SUPFAM" id="SSF52540">
    <property type="entry name" value="P-loop containing nucleoside triphosphate hydrolases"/>
    <property type="match status" value="1"/>
</dbReference>
<dbReference type="EMBL" id="LWAE01000002">
    <property type="protein sequence ID" value="KZL92239.1"/>
    <property type="molecule type" value="Genomic_DNA"/>
</dbReference>
<dbReference type="PATRIC" id="fig|1121326.3.peg.2037"/>
<dbReference type="GO" id="GO:0016887">
    <property type="term" value="F:ATP hydrolysis activity"/>
    <property type="evidence" value="ECO:0007669"/>
    <property type="project" value="InterPro"/>
</dbReference>
<accession>A0A162T4K5</accession>
<comment type="caution">
    <text evidence="9">The sequence shown here is derived from an EMBL/GenBank/DDBJ whole genome shotgun (WGS) entry which is preliminary data.</text>
</comment>
<sequence length="318" mass="35876">MLKVENLSVSFDTFEGKLNVLENVNFSIDEGEILSIVGESGSGKSVSAYSILRLLDKNSKVESGKIKFYDEDLLKISPKEIEKYRGKKIGMVFQEPMTALNPTMKVGKQLLNVIIQNMGVSKKEAYKTMVNTLRDVHFDNPEEIAQKYPYELSGGMRQRIVISLAMSSKPKLLIADEPTTALDVTIQAEILNLMKELVNKHNTSILLITHDLSVVRSVSDKVCVMYGGKVLEQGYTREVLINPKHPYTKALLNALPDQVDENIKLQEIEGEVPDLRNRPKGCIFHSRCLNRKNKCSIEAPLELKVSKDHIFYCFKEVV</sequence>
<dbReference type="PANTHER" id="PTHR43297">
    <property type="entry name" value="OLIGOPEPTIDE TRANSPORT ATP-BINDING PROTEIN APPD"/>
    <property type="match status" value="1"/>
</dbReference>
<dbReference type="InterPro" id="IPR017871">
    <property type="entry name" value="ABC_transporter-like_CS"/>
</dbReference>
<evidence type="ECO:0000259" key="8">
    <source>
        <dbReference type="PROSITE" id="PS50893"/>
    </source>
</evidence>
<keyword evidence="3" id="KW-0813">Transport</keyword>
<dbReference type="PROSITE" id="PS00211">
    <property type="entry name" value="ABC_TRANSPORTER_1"/>
    <property type="match status" value="1"/>
</dbReference>
<evidence type="ECO:0000256" key="7">
    <source>
        <dbReference type="ARBA" id="ARBA00023136"/>
    </source>
</evidence>
<organism evidence="9 10">
    <name type="scientific">Clostridium magnum DSM 2767</name>
    <dbReference type="NCBI Taxonomy" id="1121326"/>
    <lineage>
        <taxon>Bacteria</taxon>
        <taxon>Bacillati</taxon>
        <taxon>Bacillota</taxon>
        <taxon>Clostridia</taxon>
        <taxon>Eubacteriales</taxon>
        <taxon>Clostridiaceae</taxon>
        <taxon>Clostridium</taxon>
    </lineage>
</organism>
<evidence type="ECO:0000256" key="3">
    <source>
        <dbReference type="ARBA" id="ARBA00022448"/>
    </source>
</evidence>
<dbReference type="Proteomes" id="UP000076603">
    <property type="component" value="Unassembled WGS sequence"/>
</dbReference>
<dbReference type="InterPro" id="IPR013563">
    <property type="entry name" value="Oligopep_ABC_C"/>
</dbReference>
<dbReference type="Gene3D" id="3.40.50.300">
    <property type="entry name" value="P-loop containing nucleotide triphosphate hydrolases"/>
    <property type="match status" value="1"/>
</dbReference>
<dbReference type="Pfam" id="PF08352">
    <property type="entry name" value="oligo_HPY"/>
    <property type="match status" value="1"/>
</dbReference>
<dbReference type="PROSITE" id="PS50893">
    <property type="entry name" value="ABC_TRANSPORTER_2"/>
    <property type="match status" value="1"/>
</dbReference>
<dbReference type="GO" id="GO:0005524">
    <property type="term" value="F:ATP binding"/>
    <property type="evidence" value="ECO:0007669"/>
    <property type="project" value="UniProtKB-KW"/>
</dbReference>
<dbReference type="CDD" id="cd03257">
    <property type="entry name" value="ABC_NikE_OppD_transporters"/>
    <property type="match status" value="1"/>
</dbReference>
<dbReference type="GO" id="GO:0015833">
    <property type="term" value="P:peptide transport"/>
    <property type="evidence" value="ECO:0007669"/>
    <property type="project" value="InterPro"/>
</dbReference>
<keyword evidence="6 9" id="KW-0067">ATP-binding</keyword>
<dbReference type="InterPro" id="IPR003439">
    <property type="entry name" value="ABC_transporter-like_ATP-bd"/>
</dbReference>
<dbReference type="InterPro" id="IPR003593">
    <property type="entry name" value="AAA+_ATPase"/>
</dbReference>
<dbReference type="OrthoDB" id="9806285at2"/>
<evidence type="ECO:0000256" key="6">
    <source>
        <dbReference type="ARBA" id="ARBA00022840"/>
    </source>
</evidence>
<evidence type="ECO:0000313" key="10">
    <source>
        <dbReference type="Proteomes" id="UP000076603"/>
    </source>
</evidence>
<gene>
    <name evidence="9" type="primary">oppD_4</name>
    <name evidence="9" type="ORF">CLMAG_20480</name>
</gene>
<evidence type="ECO:0000256" key="1">
    <source>
        <dbReference type="ARBA" id="ARBA00004202"/>
    </source>
</evidence>
<evidence type="ECO:0000256" key="2">
    <source>
        <dbReference type="ARBA" id="ARBA00005417"/>
    </source>
</evidence>
<dbReference type="InterPro" id="IPR027417">
    <property type="entry name" value="P-loop_NTPase"/>
</dbReference>
<comment type="similarity">
    <text evidence="2">Belongs to the ABC transporter superfamily.</text>
</comment>
<feature type="domain" description="ABC transporter" evidence="8">
    <location>
        <begin position="2"/>
        <end position="252"/>
    </location>
</feature>